<gene>
    <name evidence="6" type="ORF">AAHA92_25423</name>
</gene>
<dbReference type="InterPro" id="IPR001841">
    <property type="entry name" value="Znf_RING"/>
</dbReference>
<dbReference type="AlphaFoldDB" id="A0ABD1GAT4"/>
<dbReference type="PROSITE" id="PS50089">
    <property type="entry name" value="ZF_RING_2"/>
    <property type="match status" value="1"/>
</dbReference>
<keyword evidence="3" id="KW-0862">Zinc</keyword>
<evidence type="ECO:0000256" key="2">
    <source>
        <dbReference type="ARBA" id="ARBA00022771"/>
    </source>
</evidence>
<evidence type="ECO:0000313" key="6">
    <source>
        <dbReference type="EMBL" id="KAL1541169.1"/>
    </source>
</evidence>
<keyword evidence="6" id="KW-0012">Acyltransferase</keyword>
<keyword evidence="7" id="KW-1185">Reference proteome</keyword>
<dbReference type="Gene3D" id="3.30.40.10">
    <property type="entry name" value="Zinc/RING finger domain, C3HC4 (zinc finger)"/>
    <property type="match status" value="1"/>
</dbReference>
<dbReference type="EC" id="2.3.2.27" evidence="6"/>
<evidence type="ECO:0000259" key="5">
    <source>
        <dbReference type="PROSITE" id="PS50089"/>
    </source>
</evidence>
<comment type="caution">
    <text evidence="6">The sequence shown here is derived from an EMBL/GenBank/DDBJ whole genome shotgun (WGS) entry which is preliminary data.</text>
</comment>
<accession>A0ABD1GAT4</accession>
<dbReference type="GO" id="GO:0008270">
    <property type="term" value="F:zinc ion binding"/>
    <property type="evidence" value="ECO:0007669"/>
    <property type="project" value="UniProtKB-KW"/>
</dbReference>
<reference evidence="6 7" key="1">
    <citation type="submission" date="2024-06" db="EMBL/GenBank/DDBJ databases">
        <title>A chromosome level genome sequence of Diviner's sage (Salvia divinorum).</title>
        <authorList>
            <person name="Ford S.A."/>
            <person name="Ro D.-K."/>
            <person name="Ness R.W."/>
            <person name="Phillips M.A."/>
        </authorList>
    </citation>
    <scope>NUCLEOTIDE SEQUENCE [LARGE SCALE GENOMIC DNA]</scope>
    <source>
        <strain evidence="6">SAF-2024a</strain>
        <tissue evidence="6">Leaf</tissue>
    </source>
</reference>
<name>A0ABD1GAT4_SALDI</name>
<dbReference type="Proteomes" id="UP001567538">
    <property type="component" value="Unassembled WGS sequence"/>
</dbReference>
<keyword evidence="6" id="KW-0808">Transferase</keyword>
<protein>
    <submittedName>
        <fullName evidence="6">RING-type E3 ubiquitin transferase</fullName>
        <ecNumber evidence="6">2.3.2.27</ecNumber>
    </submittedName>
</protein>
<dbReference type="PANTHER" id="PTHR42647:SF22">
    <property type="entry name" value="BOI-RELATED E3 UBIQUITIN-PROTEIN LIGASE 2-RELATED"/>
    <property type="match status" value="1"/>
</dbReference>
<dbReference type="GO" id="GO:0061630">
    <property type="term" value="F:ubiquitin protein ligase activity"/>
    <property type="evidence" value="ECO:0007669"/>
    <property type="project" value="UniProtKB-EC"/>
</dbReference>
<dbReference type="EMBL" id="JBEAFC010000009">
    <property type="protein sequence ID" value="KAL1541169.1"/>
    <property type="molecule type" value="Genomic_DNA"/>
</dbReference>
<dbReference type="Pfam" id="PF13920">
    <property type="entry name" value="zf-C3HC4_3"/>
    <property type="match status" value="1"/>
</dbReference>
<dbReference type="PANTHER" id="PTHR42647">
    <property type="entry name" value="SBP (S-RIBONUCLEASE BINDING PROTEIN) FAMILY PROTEIN"/>
    <property type="match status" value="1"/>
</dbReference>
<proteinExistence type="predicted"/>
<keyword evidence="2 4" id="KW-0863">Zinc-finger</keyword>
<feature type="domain" description="RING-type" evidence="5">
    <location>
        <begin position="214"/>
        <end position="249"/>
    </location>
</feature>
<dbReference type="PIRSF" id="PIRSF036836">
    <property type="entry name" value="RNase_bind_SBP1"/>
    <property type="match status" value="1"/>
</dbReference>
<dbReference type="InterPro" id="IPR013083">
    <property type="entry name" value="Znf_RING/FYVE/PHD"/>
</dbReference>
<evidence type="ECO:0000256" key="4">
    <source>
        <dbReference type="PROSITE-ProRule" id="PRU00175"/>
    </source>
</evidence>
<sequence>MAIQAQLFSENLGFPLGNSQDLMVENGCGFDNLCFAPQQQPQHHHQFIHFDQFQNSSRLLVDNNAQFHQFMTFSQSLSSHIERQRLEFEQFLNLQNQRLRMAMQEQRKQHISVLMKKYEWKSDLLLKQKDEEIAKAANRTTELRNFMKKMEIENLTWQRAAKENEAMIASLNDSIQRLRESAFLSENAAEDAESCCPNTELIQDKTETKKKMVCRICNTRNSCVVMLPCRHLCSCKDCEVFLDSCPVCSMPKKAAIQALI</sequence>
<evidence type="ECO:0000313" key="7">
    <source>
        <dbReference type="Proteomes" id="UP001567538"/>
    </source>
</evidence>
<evidence type="ECO:0000256" key="1">
    <source>
        <dbReference type="ARBA" id="ARBA00022723"/>
    </source>
</evidence>
<organism evidence="6 7">
    <name type="scientific">Salvia divinorum</name>
    <name type="common">Maria pastora</name>
    <name type="synonym">Diviner's sage</name>
    <dbReference type="NCBI Taxonomy" id="28513"/>
    <lineage>
        <taxon>Eukaryota</taxon>
        <taxon>Viridiplantae</taxon>
        <taxon>Streptophyta</taxon>
        <taxon>Embryophyta</taxon>
        <taxon>Tracheophyta</taxon>
        <taxon>Spermatophyta</taxon>
        <taxon>Magnoliopsida</taxon>
        <taxon>eudicotyledons</taxon>
        <taxon>Gunneridae</taxon>
        <taxon>Pentapetalae</taxon>
        <taxon>asterids</taxon>
        <taxon>lamiids</taxon>
        <taxon>Lamiales</taxon>
        <taxon>Lamiaceae</taxon>
        <taxon>Nepetoideae</taxon>
        <taxon>Mentheae</taxon>
        <taxon>Salviinae</taxon>
        <taxon>Salvia</taxon>
        <taxon>Salvia subgen. Calosphace</taxon>
    </lineage>
</organism>
<keyword evidence="1" id="KW-0479">Metal-binding</keyword>
<evidence type="ECO:0000256" key="3">
    <source>
        <dbReference type="ARBA" id="ARBA00022833"/>
    </source>
</evidence>